<dbReference type="EMBL" id="BTSY01000001">
    <property type="protein sequence ID" value="GMT11659.1"/>
    <property type="molecule type" value="Genomic_DNA"/>
</dbReference>
<accession>A0AAV5UX40</accession>
<feature type="domain" description="C2H2-type" evidence="8">
    <location>
        <begin position="259"/>
        <end position="284"/>
    </location>
</feature>
<feature type="non-terminal residue" evidence="9">
    <location>
        <position position="1"/>
    </location>
</feature>
<dbReference type="InterPro" id="IPR036236">
    <property type="entry name" value="Znf_C2H2_sf"/>
</dbReference>
<evidence type="ECO:0000256" key="5">
    <source>
        <dbReference type="ARBA" id="ARBA00022833"/>
    </source>
</evidence>
<feature type="domain" description="C2H2-type" evidence="8">
    <location>
        <begin position="140"/>
        <end position="167"/>
    </location>
</feature>
<keyword evidence="4 7" id="KW-0863">Zinc-finger</keyword>
<dbReference type="Proteomes" id="UP001432322">
    <property type="component" value="Unassembled WGS sequence"/>
</dbReference>
<dbReference type="FunFam" id="3.30.160.60:FF:000100">
    <property type="entry name" value="Zinc finger 45-like"/>
    <property type="match status" value="2"/>
</dbReference>
<dbReference type="PROSITE" id="PS50157">
    <property type="entry name" value="ZINC_FINGER_C2H2_2"/>
    <property type="match status" value="4"/>
</dbReference>
<proteinExistence type="predicted"/>
<organism evidence="9 10">
    <name type="scientific">Pristionchus fissidentatus</name>
    <dbReference type="NCBI Taxonomy" id="1538716"/>
    <lineage>
        <taxon>Eukaryota</taxon>
        <taxon>Metazoa</taxon>
        <taxon>Ecdysozoa</taxon>
        <taxon>Nematoda</taxon>
        <taxon>Chromadorea</taxon>
        <taxon>Rhabditida</taxon>
        <taxon>Rhabditina</taxon>
        <taxon>Diplogasteromorpha</taxon>
        <taxon>Diplogasteroidea</taxon>
        <taxon>Neodiplogasteridae</taxon>
        <taxon>Pristionchus</taxon>
    </lineage>
</organism>
<dbReference type="AlphaFoldDB" id="A0AAV5UX40"/>
<dbReference type="PANTHER" id="PTHR24394:SF23">
    <property type="entry name" value="ZINC FINGER PROTEIN 281-LIKE ISOFORM X1"/>
    <property type="match status" value="1"/>
</dbReference>
<feature type="domain" description="C2H2-type" evidence="8">
    <location>
        <begin position="231"/>
        <end position="258"/>
    </location>
</feature>
<dbReference type="FunFam" id="3.30.160.60:FF:000065">
    <property type="entry name" value="B-cell CLL/lymphoma 6, member B"/>
    <property type="match status" value="1"/>
</dbReference>
<protein>
    <recommendedName>
        <fullName evidence="8">C2H2-type domain-containing protein</fullName>
    </recommendedName>
</protein>
<gene>
    <name evidence="9" type="ORF">PFISCL1PPCAC_2956</name>
</gene>
<keyword evidence="5" id="KW-0862">Zinc</keyword>
<keyword evidence="2" id="KW-0479">Metal-binding</keyword>
<comment type="caution">
    <text evidence="9">The sequence shown here is derived from an EMBL/GenBank/DDBJ whole genome shotgun (WGS) entry which is preliminary data.</text>
</comment>
<evidence type="ECO:0000256" key="4">
    <source>
        <dbReference type="ARBA" id="ARBA00022771"/>
    </source>
</evidence>
<keyword evidence="6" id="KW-0539">Nucleus</keyword>
<name>A0AAV5UX40_9BILA</name>
<evidence type="ECO:0000256" key="2">
    <source>
        <dbReference type="ARBA" id="ARBA00022723"/>
    </source>
</evidence>
<evidence type="ECO:0000256" key="1">
    <source>
        <dbReference type="ARBA" id="ARBA00004123"/>
    </source>
</evidence>
<dbReference type="Gene3D" id="3.30.160.60">
    <property type="entry name" value="Classic Zinc Finger"/>
    <property type="match status" value="4"/>
</dbReference>
<evidence type="ECO:0000313" key="9">
    <source>
        <dbReference type="EMBL" id="GMT11659.1"/>
    </source>
</evidence>
<comment type="subcellular location">
    <subcellularLocation>
        <location evidence="1">Nucleus</location>
    </subcellularLocation>
</comment>
<dbReference type="InterPro" id="IPR013087">
    <property type="entry name" value="Znf_C2H2_type"/>
</dbReference>
<dbReference type="SUPFAM" id="SSF57667">
    <property type="entry name" value="beta-beta-alpha zinc fingers"/>
    <property type="match status" value="2"/>
</dbReference>
<dbReference type="PROSITE" id="PS00028">
    <property type="entry name" value="ZINC_FINGER_C2H2_1"/>
    <property type="match status" value="4"/>
</dbReference>
<evidence type="ECO:0000313" key="10">
    <source>
        <dbReference type="Proteomes" id="UP001432322"/>
    </source>
</evidence>
<feature type="non-terminal residue" evidence="9">
    <location>
        <position position="297"/>
    </location>
</feature>
<evidence type="ECO:0000259" key="8">
    <source>
        <dbReference type="PROSITE" id="PS50157"/>
    </source>
</evidence>
<evidence type="ECO:0000256" key="7">
    <source>
        <dbReference type="PROSITE-ProRule" id="PRU00042"/>
    </source>
</evidence>
<keyword evidence="3" id="KW-0677">Repeat</keyword>
<dbReference type="GO" id="GO:0005634">
    <property type="term" value="C:nucleus"/>
    <property type="evidence" value="ECO:0007669"/>
    <property type="project" value="UniProtKB-SubCell"/>
</dbReference>
<dbReference type="GO" id="GO:0000981">
    <property type="term" value="F:DNA-binding transcription factor activity, RNA polymerase II-specific"/>
    <property type="evidence" value="ECO:0007669"/>
    <property type="project" value="TreeGrafter"/>
</dbReference>
<sequence>RRSNPSRRLVYGLCESLEIAVELLVESKMNEGSMQHSQFIVKEEVFEDCMETTETSENQGHIESTIESMKDEIIPKEETDGSGMNDPFDNSNHDYWSEEPGCSSAIAASAADPTPAATELITHNARTTPIAMTQGCIGPHKCTVCGVAFREQYQLARHVLIHSADRPYSCQTCGMSFALKVELKEHRTEAHIKEETNESNIREMDLILQTAMPKAKRSKCIGKKTTTQEKHECIVCGAHFSKLQHLARHETAHSGLRPHACQMCEKSFKRRDNLKEHVIGVHFGVWKKRDRNQSSES</sequence>
<dbReference type="GO" id="GO:0008270">
    <property type="term" value="F:zinc ion binding"/>
    <property type="evidence" value="ECO:0007669"/>
    <property type="project" value="UniProtKB-KW"/>
</dbReference>
<keyword evidence="10" id="KW-1185">Reference proteome</keyword>
<dbReference type="Pfam" id="PF00096">
    <property type="entry name" value="zf-C2H2"/>
    <property type="match status" value="3"/>
</dbReference>
<dbReference type="SMART" id="SM00355">
    <property type="entry name" value="ZnF_C2H2"/>
    <property type="match status" value="4"/>
</dbReference>
<dbReference type="PANTHER" id="PTHR24394">
    <property type="entry name" value="ZINC FINGER PROTEIN"/>
    <property type="match status" value="1"/>
</dbReference>
<reference evidence="9" key="1">
    <citation type="submission" date="2023-10" db="EMBL/GenBank/DDBJ databases">
        <title>Genome assembly of Pristionchus species.</title>
        <authorList>
            <person name="Yoshida K."/>
            <person name="Sommer R.J."/>
        </authorList>
    </citation>
    <scope>NUCLEOTIDE SEQUENCE</scope>
    <source>
        <strain evidence="9">RS5133</strain>
    </source>
</reference>
<evidence type="ECO:0000256" key="6">
    <source>
        <dbReference type="ARBA" id="ARBA00023242"/>
    </source>
</evidence>
<feature type="domain" description="C2H2-type" evidence="8">
    <location>
        <begin position="168"/>
        <end position="196"/>
    </location>
</feature>
<evidence type="ECO:0000256" key="3">
    <source>
        <dbReference type="ARBA" id="ARBA00022737"/>
    </source>
</evidence>